<dbReference type="RefSeq" id="WP_210229490.1">
    <property type="nucleotide sequence ID" value="NZ_CP072800.1"/>
</dbReference>
<keyword evidence="1" id="KW-1133">Transmembrane helix</keyword>
<dbReference type="EMBL" id="CP072800">
    <property type="protein sequence ID" value="QTR51245.1"/>
    <property type="molecule type" value="Genomic_DNA"/>
</dbReference>
<feature type="transmembrane region" description="Helical" evidence="1">
    <location>
        <begin position="108"/>
        <end position="129"/>
    </location>
</feature>
<dbReference type="Proteomes" id="UP000672027">
    <property type="component" value="Chromosome"/>
</dbReference>
<name>A0ABX7X5U2_9GAMM</name>
<organism evidence="2 3">
    <name type="scientific">Candidatus Thiothrix anitrata</name>
    <dbReference type="NCBI Taxonomy" id="2823902"/>
    <lineage>
        <taxon>Bacteria</taxon>
        <taxon>Pseudomonadati</taxon>
        <taxon>Pseudomonadota</taxon>
        <taxon>Gammaproteobacteria</taxon>
        <taxon>Thiotrichales</taxon>
        <taxon>Thiotrichaceae</taxon>
        <taxon>Thiothrix</taxon>
    </lineage>
</organism>
<feature type="transmembrane region" description="Helical" evidence="1">
    <location>
        <begin position="27"/>
        <end position="49"/>
    </location>
</feature>
<keyword evidence="3" id="KW-1185">Reference proteome</keyword>
<evidence type="ECO:0000313" key="2">
    <source>
        <dbReference type="EMBL" id="QTR51245.1"/>
    </source>
</evidence>
<evidence type="ECO:0000313" key="3">
    <source>
        <dbReference type="Proteomes" id="UP000672027"/>
    </source>
</evidence>
<protein>
    <submittedName>
        <fullName evidence="2">Uncharacterized protein</fullName>
    </submittedName>
</protein>
<keyword evidence="1" id="KW-0472">Membrane</keyword>
<proteinExistence type="predicted"/>
<keyword evidence="1" id="KW-0812">Transmembrane</keyword>
<reference evidence="2 3" key="1">
    <citation type="submission" date="2021-04" db="EMBL/GenBank/DDBJ databases">
        <title>Genomics, taxonomy and metabolism of representatives of sulfur bacteria of the genus Thiothrix: Thiothrix fructosivorans QT, Thiothrix unzii A1T and three new species, Thiothrix subterranea sp. nov., Thiothrix litoralis sp. nov. and 'Candidatus Thiothrix anitrata' sp. nov.</title>
        <authorList>
            <person name="Ravin N.V."/>
            <person name="Smolyakov D."/>
            <person name="Rudenko T.S."/>
            <person name="Mardanov A.V."/>
            <person name="Beletsky A.V."/>
            <person name="Markov N.D."/>
            <person name="Fomenkov A.I."/>
            <person name="Roberts R.J."/>
            <person name="Karnachuk O.V."/>
            <person name="Novikov A."/>
            <person name="Grabovich M.Y."/>
        </authorList>
    </citation>
    <scope>NUCLEOTIDE SEQUENCE [LARGE SCALE GENOMIC DNA]</scope>
    <source>
        <strain evidence="2 3">A52</strain>
    </source>
</reference>
<evidence type="ECO:0000256" key="1">
    <source>
        <dbReference type="SAM" id="Phobius"/>
    </source>
</evidence>
<accession>A0ABX7X5U2</accession>
<gene>
    <name evidence="2" type="ORF">J8380_06765</name>
</gene>
<sequence length="315" mass="35672">MGGEGGEIMIFLKELMDFLKKEHIPNITTAIGIVIVFLFSIILIFSLFINGGQLNNAQIRLSEIKNISQVMKNCEVEGAGDCSDLEATLVVVNQNLESINNALKLEEIGALIGVFVTISTIVLPIFMMANMRAEKADIKSDLLKNQEDFDKKIEKLEGSYEVFRAEVETLRKERSDIFDKAGDIANSRSLARNKIMLHVYQAKASYFIDAIEIANDDDKFSLQDILETQARAHEIELNIIKLMSSDKREVEAAGRTLRELLDSADYKKPFMKHIRLAVDIITKTPDYNIYQWQQAELRKLGEWLDNPDDPPPIMS</sequence>